<feature type="region of interest" description="Disordered" evidence="1">
    <location>
        <begin position="1070"/>
        <end position="1095"/>
    </location>
</feature>
<feature type="compositionally biased region" description="Basic and acidic residues" evidence="1">
    <location>
        <begin position="805"/>
        <end position="817"/>
    </location>
</feature>
<dbReference type="EMBL" id="BLXT01006199">
    <property type="protein sequence ID" value="GFO29777.1"/>
    <property type="molecule type" value="Genomic_DNA"/>
</dbReference>
<feature type="compositionally biased region" description="Basic and acidic residues" evidence="1">
    <location>
        <begin position="312"/>
        <end position="324"/>
    </location>
</feature>
<feature type="region of interest" description="Disordered" evidence="1">
    <location>
        <begin position="1119"/>
        <end position="1193"/>
    </location>
</feature>
<evidence type="ECO:0000256" key="1">
    <source>
        <dbReference type="SAM" id="MobiDB-lite"/>
    </source>
</evidence>
<feature type="compositionally biased region" description="Basic and acidic residues" evidence="1">
    <location>
        <begin position="481"/>
        <end position="496"/>
    </location>
</feature>
<accession>A0AAV4CEX1</accession>
<comment type="caution">
    <text evidence="2">The sequence shown here is derived from an EMBL/GenBank/DDBJ whole genome shotgun (WGS) entry which is preliminary data.</text>
</comment>
<proteinExistence type="predicted"/>
<feature type="region of interest" description="Disordered" evidence="1">
    <location>
        <begin position="107"/>
        <end position="166"/>
    </location>
</feature>
<feature type="compositionally biased region" description="Basic residues" evidence="1">
    <location>
        <begin position="1026"/>
        <end position="1049"/>
    </location>
</feature>
<feature type="region of interest" description="Disordered" evidence="1">
    <location>
        <begin position="955"/>
        <end position="979"/>
    </location>
</feature>
<name>A0AAV4CEX1_9GAST</name>
<feature type="region of interest" description="Disordered" evidence="1">
    <location>
        <begin position="468"/>
        <end position="496"/>
    </location>
</feature>
<feature type="compositionally biased region" description="Low complexity" evidence="1">
    <location>
        <begin position="1000"/>
        <end position="1025"/>
    </location>
</feature>
<dbReference type="Proteomes" id="UP000735302">
    <property type="component" value="Unassembled WGS sequence"/>
</dbReference>
<dbReference type="AlphaFoldDB" id="A0AAV4CEX1"/>
<feature type="compositionally biased region" description="Polar residues" evidence="1">
    <location>
        <begin position="468"/>
        <end position="480"/>
    </location>
</feature>
<feature type="region of interest" description="Disordered" evidence="1">
    <location>
        <begin position="996"/>
        <end position="1058"/>
    </location>
</feature>
<feature type="compositionally biased region" description="Acidic residues" evidence="1">
    <location>
        <begin position="123"/>
        <end position="139"/>
    </location>
</feature>
<sequence length="1228" mass="135025">MKWRWRWRWRPKKPVAPPVPHFSHNPPGHTCGLPCCNQDDQDQQLSLNPAPAQRGCVTVPIISPAELSESNFTMRRRRGIDTVRPLSGGFFSERKRKNRLLRRNSDGAIVNDSSDDGWVTASADEDCDDDDDGGGEADDSATLLRNPPKQSPGESSRPRSLRFTRDTSILAPEPCPEMAGVRRDEVWMETPTLLRHRKENRLEPWEAVRRRRIALPDTPHMAHSVMFLNHQPGETSDFIETLQRNKERQKEEETCNGMDEDDRKLDRFPLQFGHWDGVEGYSSGTLPSARTIVNGCRRREEQDEEDQTKNLVTEENKDGGETSKVKTKAMKSKKCAVKKSLGISTSAIDTETCTSNNGATLNADTGNSSKLKSPTHSLDSQASRHGVKRREANSQLPPVPLLEAGSSHCGSPPTSPSVDCKSATDNNDFIIEEDVESLAEASSLYDDHVYDVPSDVRARASEVFPGDSTNADVTSVNSGLRETDDPRFSRNDQATKKDDLDDAFPHIASDVSLFDTTSLTYNFFKGRTYRNTNNITHYAAGNNNTDSYIYNGSLLSVVSSDSDASSALYYDQQKPLFGTGRKLNDNPAAILRNRLKTVDGSIYGRPIIFMMGGKPIVFPETTESEPNEAAKTTTSCDPSGLCLGEKSGLSSEGFQPQPLTMTVEDCTPAGFDNSMDEDVTSPPMYEIGSCCPGFNHSELVNLDPSTKLKLWDLRLICLNREENQYSTYPPRRPTLDDRGVGPTDAARCLYEATISSGATEISSKRSGRVFRHRSDVSTDQYISRKIDRLLRAPVLTRADLPPAPGEDKALESRPDQEDHCVSAEKDLELSVPDCPTDGLRSLYNFFLDEDELQTSVLPDEGGASFASGRNNNLSEITTKPQVPLCLNPYRSLTRHESRASYLLSSDITANSQDHVPLDGWRSFFTDKISRANHWPGFGSDEDAIFSGTPKPLPVDWPFGLESNSRKSGTGSGDETDDSVYVYKPLGLSGMYKWGRGRAGPGSSSSNISGSGDDVSDSYNQQQQQQRQHHHHYKKRRNRRNTHHHHHRSRLSPLNDSSHVDSLLVRKKSLAAQQNSNNNGGDVPASDADEDSTTYDSSSIYNASIRSGGSSSVYYGGASNISSSTSPGNYRKDKNINSNSNNNNNVSPIAGGSSSGGGGSSSDSNNKVGLGPQILNVPAGPGPGKGTKKIGNSLTDSKGKQVIWGDASIVDWRRQAEKFRDNNFITLIL</sequence>
<feature type="compositionally biased region" description="Low complexity" evidence="1">
    <location>
        <begin position="1135"/>
        <end position="1144"/>
    </location>
</feature>
<feature type="compositionally biased region" description="Polar residues" evidence="1">
    <location>
        <begin position="350"/>
        <end position="383"/>
    </location>
</feature>
<gene>
    <name evidence="2" type="ORF">PoB_005628200</name>
</gene>
<organism evidence="2 3">
    <name type="scientific">Plakobranchus ocellatus</name>
    <dbReference type="NCBI Taxonomy" id="259542"/>
    <lineage>
        <taxon>Eukaryota</taxon>
        <taxon>Metazoa</taxon>
        <taxon>Spiralia</taxon>
        <taxon>Lophotrochozoa</taxon>
        <taxon>Mollusca</taxon>
        <taxon>Gastropoda</taxon>
        <taxon>Heterobranchia</taxon>
        <taxon>Euthyneura</taxon>
        <taxon>Panpulmonata</taxon>
        <taxon>Sacoglossa</taxon>
        <taxon>Placobranchoidea</taxon>
        <taxon>Plakobranchidae</taxon>
        <taxon>Plakobranchus</taxon>
    </lineage>
</organism>
<protein>
    <submittedName>
        <fullName evidence="2">Uncharacterized protein</fullName>
    </submittedName>
</protein>
<feature type="region of interest" description="Disordered" evidence="1">
    <location>
        <begin position="296"/>
        <end position="327"/>
    </location>
</feature>
<evidence type="ECO:0000313" key="3">
    <source>
        <dbReference type="Proteomes" id="UP000735302"/>
    </source>
</evidence>
<keyword evidence="3" id="KW-1185">Reference proteome</keyword>
<feature type="region of interest" description="Disordered" evidence="1">
    <location>
        <begin position="350"/>
        <end position="423"/>
    </location>
</feature>
<reference evidence="2 3" key="1">
    <citation type="journal article" date="2021" name="Elife">
        <title>Chloroplast acquisition without the gene transfer in kleptoplastic sea slugs, Plakobranchus ocellatus.</title>
        <authorList>
            <person name="Maeda T."/>
            <person name="Takahashi S."/>
            <person name="Yoshida T."/>
            <person name="Shimamura S."/>
            <person name="Takaki Y."/>
            <person name="Nagai Y."/>
            <person name="Toyoda A."/>
            <person name="Suzuki Y."/>
            <person name="Arimoto A."/>
            <person name="Ishii H."/>
            <person name="Satoh N."/>
            <person name="Nishiyama T."/>
            <person name="Hasebe M."/>
            <person name="Maruyama T."/>
            <person name="Minagawa J."/>
            <person name="Obokata J."/>
            <person name="Shigenobu S."/>
        </authorList>
    </citation>
    <scope>NUCLEOTIDE SEQUENCE [LARGE SCALE GENOMIC DNA]</scope>
</reference>
<feature type="region of interest" description="Disordered" evidence="1">
    <location>
        <begin position="797"/>
        <end position="817"/>
    </location>
</feature>
<evidence type="ECO:0000313" key="2">
    <source>
        <dbReference type="EMBL" id="GFO29777.1"/>
    </source>
</evidence>
<feature type="compositionally biased region" description="Polar residues" evidence="1">
    <location>
        <begin position="1070"/>
        <end position="1079"/>
    </location>
</feature>